<keyword evidence="3" id="KW-1185">Reference proteome</keyword>
<feature type="transmembrane region" description="Helical" evidence="1">
    <location>
        <begin position="136"/>
        <end position="154"/>
    </location>
</feature>
<keyword evidence="1" id="KW-0812">Transmembrane</keyword>
<organism evidence="2 3">
    <name type="scientific">Caenimonas sedimenti</name>
    <dbReference type="NCBI Taxonomy" id="2596921"/>
    <lineage>
        <taxon>Bacteria</taxon>
        <taxon>Pseudomonadati</taxon>
        <taxon>Pseudomonadota</taxon>
        <taxon>Betaproteobacteria</taxon>
        <taxon>Burkholderiales</taxon>
        <taxon>Comamonadaceae</taxon>
        <taxon>Caenimonas</taxon>
    </lineage>
</organism>
<accession>A0A562ZHS0</accession>
<evidence type="ECO:0000313" key="2">
    <source>
        <dbReference type="EMBL" id="TWO67917.1"/>
    </source>
</evidence>
<evidence type="ECO:0000256" key="1">
    <source>
        <dbReference type="SAM" id="Phobius"/>
    </source>
</evidence>
<feature type="transmembrane region" description="Helical" evidence="1">
    <location>
        <begin position="268"/>
        <end position="291"/>
    </location>
</feature>
<dbReference type="EMBL" id="VOBQ01000022">
    <property type="protein sequence ID" value="TWO67917.1"/>
    <property type="molecule type" value="Genomic_DNA"/>
</dbReference>
<evidence type="ECO:0008006" key="4">
    <source>
        <dbReference type="Google" id="ProtNLM"/>
    </source>
</evidence>
<feature type="transmembrane region" description="Helical" evidence="1">
    <location>
        <begin position="238"/>
        <end position="256"/>
    </location>
</feature>
<feature type="transmembrane region" description="Helical" evidence="1">
    <location>
        <begin position="345"/>
        <end position="366"/>
    </location>
</feature>
<sequence length="610" mass="65760">MTRWLPRLCIALPAASLALALLAWLRFGIDMPWYDDWRTYDGGWAGSLAPRHLFQAINYTLSPIGIGLDALAQRLLDGNAIAYQFLSMLAVLGGLLLLQWNLLLAALGDRSKAALCFVFTLPMLQPGSYWGQENLAYHQALPLLFTGAALWLVLRGDLLARWRGPLLAALALLAGLSYISGAFGSLAAGAALLALAAIQPAGQRRGLARDAAWFTAGALLATLAQFQFAFLSHQGTTAAVPLAMPWHGAFWWYALGKVARALMLPPDHAGLALGVTLAMLAVAVAAAAWLVQGARSGGHAPRQRVATVFLALAAMLAVYLGLVAAGRAHLRPGDVQAPLEVFRHAFPRFHFFWLTLLWPWLAAAVLSWPRLPQRGRAVAALVFMGLAVTLGAFAHMPAQRERAEERAAALQCLRQELQKAVPVRCPGLLPPNRTEAAPDALPAYTYATRIGSSFVRTLAVEPASERAALAPALFDLQAGVGTLELHQLRRSGTAFEALGDDPQLFLNLVPREAAARCTAMEVVMQVQALAPGTARLFWGDPAFIGPFHENASQTRTVRGGAPEMVAFRIASPRGFFHSFRLDPVEGRQPLRIERLRAVCVSAREPAPAGR</sequence>
<dbReference type="RefSeq" id="WP_145896112.1">
    <property type="nucleotide sequence ID" value="NZ_VOBQ01000022.1"/>
</dbReference>
<feature type="transmembrane region" description="Helical" evidence="1">
    <location>
        <begin position="303"/>
        <end position="325"/>
    </location>
</feature>
<evidence type="ECO:0000313" key="3">
    <source>
        <dbReference type="Proteomes" id="UP000318199"/>
    </source>
</evidence>
<feature type="transmembrane region" description="Helical" evidence="1">
    <location>
        <begin position="113"/>
        <end position="130"/>
    </location>
</feature>
<name>A0A562ZHS0_9BURK</name>
<protein>
    <recommendedName>
        <fullName evidence="4">YfhO family protein</fullName>
    </recommendedName>
</protein>
<dbReference type="Proteomes" id="UP000318199">
    <property type="component" value="Unassembled WGS sequence"/>
</dbReference>
<proteinExistence type="predicted"/>
<keyword evidence="1" id="KW-0472">Membrane</keyword>
<gene>
    <name evidence="2" type="ORF">FN976_25140</name>
</gene>
<dbReference type="OrthoDB" id="8898639at2"/>
<feature type="transmembrane region" description="Helical" evidence="1">
    <location>
        <begin position="166"/>
        <end position="199"/>
    </location>
</feature>
<feature type="transmembrane region" description="Helical" evidence="1">
    <location>
        <begin position="211"/>
        <end position="231"/>
    </location>
</feature>
<keyword evidence="1" id="KW-1133">Transmembrane helix</keyword>
<comment type="caution">
    <text evidence="2">The sequence shown here is derived from an EMBL/GenBank/DDBJ whole genome shotgun (WGS) entry which is preliminary data.</text>
</comment>
<feature type="transmembrane region" description="Helical" evidence="1">
    <location>
        <begin position="378"/>
        <end position="396"/>
    </location>
</feature>
<reference evidence="2 3" key="1">
    <citation type="submission" date="2019-07" db="EMBL/GenBank/DDBJ databases">
        <title>Caenimonas sedimenti sp. nov., isolated from activated sludge.</title>
        <authorList>
            <person name="Xu J."/>
        </authorList>
    </citation>
    <scope>NUCLEOTIDE SEQUENCE [LARGE SCALE GENOMIC DNA]</scope>
    <source>
        <strain evidence="2 3">HX-9-20</strain>
    </source>
</reference>
<feature type="transmembrane region" description="Helical" evidence="1">
    <location>
        <begin position="81"/>
        <end position="106"/>
    </location>
</feature>
<dbReference type="AlphaFoldDB" id="A0A562ZHS0"/>